<evidence type="ECO:0000313" key="1">
    <source>
        <dbReference type="EMBL" id="JAH99306.1"/>
    </source>
</evidence>
<proteinExistence type="predicted"/>
<reference evidence="1" key="1">
    <citation type="submission" date="2014-11" db="EMBL/GenBank/DDBJ databases">
        <authorList>
            <person name="Amaro Gonzalez C."/>
        </authorList>
    </citation>
    <scope>NUCLEOTIDE SEQUENCE</scope>
</reference>
<protein>
    <submittedName>
        <fullName evidence="1">Uncharacterized protein</fullName>
    </submittedName>
</protein>
<dbReference type="EMBL" id="GBXM01009271">
    <property type="protein sequence ID" value="JAH99306.1"/>
    <property type="molecule type" value="Transcribed_RNA"/>
</dbReference>
<reference evidence="1" key="2">
    <citation type="journal article" date="2015" name="Fish Shellfish Immunol.">
        <title>Early steps in the European eel (Anguilla anguilla)-Vibrio vulnificus interaction in the gills: Role of the RtxA13 toxin.</title>
        <authorList>
            <person name="Callol A."/>
            <person name="Pajuelo D."/>
            <person name="Ebbesson L."/>
            <person name="Teles M."/>
            <person name="MacKenzie S."/>
            <person name="Amaro C."/>
        </authorList>
    </citation>
    <scope>NUCLEOTIDE SEQUENCE</scope>
</reference>
<sequence length="13" mass="1591">MLLVLFLSFHRNT</sequence>
<accession>A0A0E9XA58</accession>
<organism evidence="1">
    <name type="scientific">Anguilla anguilla</name>
    <name type="common">European freshwater eel</name>
    <name type="synonym">Muraena anguilla</name>
    <dbReference type="NCBI Taxonomy" id="7936"/>
    <lineage>
        <taxon>Eukaryota</taxon>
        <taxon>Metazoa</taxon>
        <taxon>Chordata</taxon>
        <taxon>Craniata</taxon>
        <taxon>Vertebrata</taxon>
        <taxon>Euteleostomi</taxon>
        <taxon>Actinopterygii</taxon>
        <taxon>Neopterygii</taxon>
        <taxon>Teleostei</taxon>
        <taxon>Anguilliformes</taxon>
        <taxon>Anguillidae</taxon>
        <taxon>Anguilla</taxon>
    </lineage>
</organism>
<name>A0A0E9XA58_ANGAN</name>